<name>A0A2T0BSK1_9CLOT</name>
<evidence type="ECO:0000313" key="11">
    <source>
        <dbReference type="Proteomes" id="UP000237798"/>
    </source>
</evidence>
<feature type="transmembrane region" description="Helical" evidence="9">
    <location>
        <begin position="9"/>
        <end position="30"/>
    </location>
</feature>
<feature type="transmembrane region" description="Helical" evidence="9">
    <location>
        <begin position="137"/>
        <end position="159"/>
    </location>
</feature>
<comment type="caution">
    <text evidence="10">The sequence shown here is derived from an EMBL/GenBank/DDBJ whole genome shotgun (WGS) entry which is preliminary data.</text>
</comment>
<sequence length="570" mass="63135">MEKTFSKQSLFKIILIFLMALSLLLSIYSIKNYKSSSFPQNTTGQFRNFNGQNGQPGNRNGSIQKGQPGNASGSAKNRQSGNTNSGAQNHQFGNANGAAQNSQPGNTNGATQNRQPGNTNQPAGQNMQFGSSSKSKFAPLLTVYFAAFLIVCAYLYHIFIRKKRKINLKDIGFIIFSMLFIGFFSRIALSTLMEGYGGDIRLFQSWASSAANSLSQFYVNTKSSDYPPLYIYILALIGKASSIGFLQSHYVLLLKLPSIIADCTTAYFIFKLAQKHISPAAGIILGSFYIFNPAIFMDSALWGQVDSFFTLFIVISLFLLSEGKIVLSSVFFTCSVLMKPQGIIFLPVLFFEIIRKRNVKIFIKAAVSALATAIIVILPFSAGQNWLWIFKLYAGTISEYPYASVNGFNFFNLMGANYEKNTNIFFIFSYKIWGMAAITAITAFSLVIYMKFKNNKCAFSCALVQIAGVFTFSVGMHERYLFPAAALSILAFIYLKDKRLLILSAGYAVTIYGNIYYVLFRASGSMMNSNSHSLVGDGISLLNIILFFYLAKILVDITFKGKTVNCLKSQ</sequence>
<dbReference type="AlphaFoldDB" id="A0A2T0BSK1"/>
<dbReference type="RefSeq" id="WP_106007545.1">
    <property type="nucleotide sequence ID" value="NZ_JALCPJ010000027.1"/>
</dbReference>
<evidence type="ECO:0000256" key="4">
    <source>
        <dbReference type="ARBA" id="ARBA00022679"/>
    </source>
</evidence>
<evidence type="ECO:0000256" key="1">
    <source>
        <dbReference type="ARBA" id="ARBA00004651"/>
    </source>
</evidence>
<evidence type="ECO:0000256" key="9">
    <source>
        <dbReference type="SAM" id="Phobius"/>
    </source>
</evidence>
<evidence type="ECO:0008006" key="12">
    <source>
        <dbReference type="Google" id="ProtNLM"/>
    </source>
</evidence>
<organism evidence="10 11">
    <name type="scientific">Clostridium luticellarii</name>
    <dbReference type="NCBI Taxonomy" id="1691940"/>
    <lineage>
        <taxon>Bacteria</taxon>
        <taxon>Bacillati</taxon>
        <taxon>Bacillota</taxon>
        <taxon>Clostridia</taxon>
        <taxon>Eubacteriales</taxon>
        <taxon>Clostridiaceae</taxon>
        <taxon>Clostridium</taxon>
    </lineage>
</organism>
<dbReference type="PANTHER" id="PTHR33908:SF11">
    <property type="entry name" value="MEMBRANE PROTEIN"/>
    <property type="match status" value="1"/>
</dbReference>
<comment type="subcellular location">
    <subcellularLocation>
        <location evidence="1">Cell membrane</location>
        <topology evidence="1">Multi-pass membrane protein</topology>
    </subcellularLocation>
</comment>
<dbReference type="GO" id="GO:0016763">
    <property type="term" value="F:pentosyltransferase activity"/>
    <property type="evidence" value="ECO:0007669"/>
    <property type="project" value="TreeGrafter"/>
</dbReference>
<feature type="transmembrane region" description="Helical" evidence="9">
    <location>
        <begin position="229"/>
        <end position="246"/>
    </location>
</feature>
<keyword evidence="4" id="KW-0808">Transferase</keyword>
<keyword evidence="6 9" id="KW-1133">Transmembrane helix</keyword>
<keyword evidence="5 9" id="KW-0812">Transmembrane</keyword>
<feature type="transmembrane region" description="Helical" evidence="9">
    <location>
        <begin position="361"/>
        <end position="382"/>
    </location>
</feature>
<evidence type="ECO:0000256" key="8">
    <source>
        <dbReference type="SAM" id="MobiDB-lite"/>
    </source>
</evidence>
<feature type="transmembrane region" description="Helical" evidence="9">
    <location>
        <begin position="457"/>
        <end position="474"/>
    </location>
</feature>
<feature type="region of interest" description="Disordered" evidence="8">
    <location>
        <begin position="37"/>
        <end position="130"/>
    </location>
</feature>
<dbReference type="PANTHER" id="PTHR33908">
    <property type="entry name" value="MANNOSYLTRANSFERASE YKCB-RELATED"/>
    <property type="match status" value="1"/>
</dbReference>
<gene>
    <name evidence="10" type="ORF">CLLU_00090</name>
</gene>
<dbReference type="InterPro" id="IPR050297">
    <property type="entry name" value="LipidA_mod_glycosyltrf_83"/>
</dbReference>
<reference evidence="10 11" key="1">
    <citation type="submission" date="2018-03" db="EMBL/GenBank/DDBJ databases">
        <title>Genome sequence of Clostridium luticellarii DSM 29923.</title>
        <authorList>
            <person name="Poehlein A."/>
            <person name="Daniel R."/>
        </authorList>
    </citation>
    <scope>NUCLEOTIDE SEQUENCE [LARGE SCALE GENOMIC DNA]</scope>
    <source>
        <strain evidence="10 11">DSM 29923</strain>
    </source>
</reference>
<evidence type="ECO:0000256" key="6">
    <source>
        <dbReference type="ARBA" id="ARBA00022989"/>
    </source>
</evidence>
<accession>A0A2T0BSK1</accession>
<protein>
    <recommendedName>
        <fullName evidence="12">Glycosyltransferase RgtA/B/C/D-like domain-containing protein</fullName>
    </recommendedName>
</protein>
<feature type="transmembrane region" description="Helical" evidence="9">
    <location>
        <begin position="500"/>
        <end position="519"/>
    </location>
</feature>
<feature type="compositionally biased region" description="Low complexity" evidence="8">
    <location>
        <begin position="44"/>
        <end position="61"/>
    </location>
</feature>
<keyword evidence="7 9" id="KW-0472">Membrane</keyword>
<dbReference type="Proteomes" id="UP000237798">
    <property type="component" value="Unassembled WGS sequence"/>
</dbReference>
<feature type="compositionally biased region" description="Polar residues" evidence="8">
    <location>
        <begin position="62"/>
        <end position="130"/>
    </location>
</feature>
<dbReference type="GO" id="GO:0009103">
    <property type="term" value="P:lipopolysaccharide biosynthetic process"/>
    <property type="evidence" value="ECO:0007669"/>
    <property type="project" value="UniProtKB-ARBA"/>
</dbReference>
<proteinExistence type="predicted"/>
<feature type="transmembrane region" description="Helical" evidence="9">
    <location>
        <begin position="424"/>
        <end position="450"/>
    </location>
</feature>
<keyword evidence="3" id="KW-0328">Glycosyltransferase</keyword>
<keyword evidence="2" id="KW-1003">Cell membrane</keyword>
<dbReference type="GO" id="GO:0005886">
    <property type="term" value="C:plasma membrane"/>
    <property type="evidence" value="ECO:0007669"/>
    <property type="project" value="UniProtKB-SubCell"/>
</dbReference>
<evidence type="ECO:0000256" key="3">
    <source>
        <dbReference type="ARBA" id="ARBA00022676"/>
    </source>
</evidence>
<feature type="transmembrane region" description="Helical" evidence="9">
    <location>
        <begin position="480"/>
        <end position="495"/>
    </location>
</feature>
<dbReference type="OrthoDB" id="9776737at2"/>
<evidence type="ECO:0000256" key="5">
    <source>
        <dbReference type="ARBA" id="ARBA00022692"/>
    </source>
</evidence>
<dbReference type="EMBL" id="PVXP01000001">
    <property type="protein sequence ID" value="PRR86843.1"/>
    <property type="molecule type" value="Genomic_DNA"/>
</dbReference>
<feature type="transmembrane region" description="Helical" evidence="9">
    <location>
        <begin position="539"/>
        <end position="559"/>
    </location>
</feature>
<evidence type="ECO:0000256" key="2">
    <source>
        <dbReference type="ARBA" id="ARBA00022475"/>
    </source>
</evidence>
<evidence type="ECO:0000313" key="10">
    <source>
        <dbReference type="EMBL" id="PRR86843.1"/>
    </source>
</evidence>
<feature type="transmembrane region" description="Helical" evidence="9">
    <location>
        <begin position="276"/>
        <end position="294"/>
    </location>
</feature>
<evidence type="ECO:0000256" key="7">
    <source>
        <dbReference type="ARBA" id="ARBA00023136"/>
    </source>
</evidence>
<feature type="transmembrane region" description="Helical" evidence="9">
    <location>
        <begin position="171"/>
        <end position="189"/>
    </location>
</feature>
<keyword evidence="11" id="KW-1185">Reference proteome</keyword>